<protein>
    <submittedName>
        <fullName evidence="2">Uncharacterized protein</fullName>
    </submittedName>
</protein>
<dbReference type="OrthoDB" id="10527876at2759"/>
<evidence type="ECO:0000313" key="3">
    <source>
        <dbReference type="Proteomes" id="UP000797356"/>
    </source>
</evidence>
<name>A0A8K0MWK0_COCNU</name>
<keyword evidence="3" id="KW-1185">Reference proteome</keyword>
<dbReference type="AlphaFoldDB" id="A0A8K0MWK0"/>
<reference evidence="2" key="1">
    <citation type="journal article" date="2017" name="Gigascience">
        <title>The genome draft of coconut (Cocos nucifera).</title>
        <authorList>
            <person name="Xiao Y."/>
            <person name="Xu P."/>
            <person name="Fan H."/>
            <person name="Baudouin L."/>
            <person name="Xia W."/>
            <person name="Bocs S."/>
            <person name="Xu J."/>
            <person name="Li Q."/>
            <person name="Guo A."/>
            <person name="Zhou L."/>
            <person name="Li J."/>
            <person name="Wu Y."/>
            <person name="Ma Z."/>
            <person name="Armero A."/>
            <person name="Issali A.E."/>
            <person name="Liu N."/>
            <person name="Peng M."/>
            <person name="Yang Y."/>
        </authorList>
    </citation>
    <scope>NUCLEOTIDE SEQUENCE</scope>
    <source>
        <tissue evidence="2">Spear leaf of Hainan Tall coconut</tissue>
    </source>
</reference>
<evidence type="ECO:0000256" key="1">
    <source>
        <dbReference type="SAM" id="Coils"/>
    </source>
</evidence>
<dbReference type="EMBL" id="CM017873">
    <property type="protein sequence ID" value="KAG1330502.1"/>
    <property type="molecule type" value="Genomic_DNA"/>
</dbReference>
<reference evidence="2" key="2">
    <citation type="submission" date="2019-07" db="EMBL/GenBank/DDBJ databases">
        <authorList>
            <person name="Yang Y."/>
            <person name="Bocs S."/>
            <person name="Baudouin L."/>
        </authorList>
    </citation>
    <scope>NUCLEOTIDE SEQUENCE</scope>
    <source>
        <tissue evidence="2">Spear leaf of Hainan Tall coconut</tissue>
    </source>
</reference>
<dbReference type="Proteomes" id="UP000797356">
    <property type="component" value="Chromosome 2"/>
</dbReference>
<gene>
    <name evidence="2" type="ORF">COCNU_02G004700</name>
</gene>
<accession>A0A8K0MWK0</accession>
<sequence>MPNTSSSSGSFLTRHPTLFSYSQPTHPSGHHLPFAGSVQQAYSGSNAFKRSPAMLHRARTGYMIHRARSGVSVNNFAPLADVASGHGGSWNSANIPRSYSSVSASRRVGDVGARGSRSMGASRFLPPRQLEHYLFAHSEMAGQRWAKASKALEEARAEVEKARAKVESMRVALKIQSIEVERLRKELRAECEKTMNLRTALAQEEEKRKAQEGIGTAVERAIESFKSSRDMEDTKIAFAQEAFIEGF</sequence>
<organism evidence="2 3">
    <name type="scientific">Cocos nucifera</name>
    <name type="common">Coconut palm</name>
    <dbReference type="NCBI Taxonomy" id="13894"/>
    <lineage>
        <taxon>Eukaryota</taxon>
        <taxon>Viridiplantae</taxon>
        <taxon>Streptophyta</taxon>
        <taxon>Embryophyta</taxon>
        <taxon>Tracheophyta</taxon>
        <taxon>Spermatophyta</taxon>
        <taxon>Magnoliopsida</taxon>
        <taxon>Liliopsida</taxon>
        <taxon>Arecaceae</taxon>
        <taxon>Arecoideae</taxon>
        <taxon>Cocoseae</taxon>
        <taxon>Attaleinae</taxon>
        <taxon>Cocos</taxon>
    </lineage>
</organism>
<feature type="coiled-coil region" evidence="1">
    <location>
        <begin position="145"/>
        <end position="204"/>
    </location>
</feature>
<comment type="caution">
    <text evidence="2">The sequence shown here is derived from an EMBL/GenBank/DDBJ whole genome shotgun (WGS) entry which is preliminary data.</text>
</comment>
<proteinExistence type="predicted"/>
<keyword evidence="1" id="KW-0175">Coiled coil</keyword>
<evidence type="ECO:0000313" key="2">
    <source>
        <dbReference type="EMBL" id="KAG1330502.1"/>
    </source>
</evidence>